<comment type="caution">
    <text evidence="2">The sequence shown here is derived from an EMBL/GenBank/DDBJ whole genome shotgun (WGS) entry which is preliminary data.</text>
</comment>
<proteinExistence type="predicted"/>
<gene>
    <name evidence="2" type="ORF">MHUMG1_08595</name>
</gene>
<accession>A0A9P8M3W5</accession>
<dbReference type="EMBL" id="JACEFI010000020">
    <property type="protein sequence ID" value="KAH0593458.1"/>
    <property type="molecule type" value="Genomic_DNA"/>
</dbReference>
<evidence type="ECO:0000313" key="2">
    <source>
        <dbReference type="EMBL" id="KAH0593458.1"/>
    </source>
</evidence>
<keyword evidence="3" id="KW-1185">Reference proteome</keyword>
<dbReference type="AlphaFoldDB" id="A0A9P8M3W5"/>
<protein>
    <submittedName>
        <fullName evidence="2">Uncharacterized protein</fullName>
    </submittedName>
</protein>
<sequence>MSSIGKVNASLVGATQETTLTLANLNFDFSLFKVDAPAEYQALGECLSKRRLDAAESGNEHVFARKLGALFSHLLPSTPNLVRAYGRRASEIAREVSKDSTTGPVNRGLFNEWLGPDATSIWAAATSGSGAIAAHLLACMLARIWAASEAEAIWDEIIQARKRLLSELGTSDPSRPVADFAAQIEITRSQISSWDASARAWLEVADRSKLRQQKQLDLLVDKSGMSISQNSDTYKSVTDAWITALTTMESIVSGVPQSIRDGSVILALTSWHLYPDMFVLGAGPERVAQNDPLLPDGAMVTLGQSSYPPDVDGRVCWSLPLAYLKYYGDPVIATRKIGESTSRLSISEFGYVLFGSVLANWGIYGNNVAQAAEFVVALNDFLVRKSGYMNRGRGSWVKMLAEAAEAFLASSGTEQQIIQALIMRGHRRYKDFLSEEKDVWLPLFGIANVNTLLQLVTRREDRVGVLRLVAKGLAHARPDSLIIRYARPRDRSAEDNHFSNALPFQREAPGDAGPWEYATALRRGHNPKKRKFEPDKDLSGHVRWSSSDPASFPGDYFGEEHRHLNTIKATTLSNRVFKWSSASDFSFISTRTSPLDEQLYECVIGDPADAAIFKRAETSAAGSEMLDIELLLVALRQDWIDTEKLVNLLDFSGGFQHPRVPQHLHCLRAIASAADVYKLTPGASISTQVFSAPLRDALWMPSGPIHQETRPLSNGLRSNLDSEVQGKGSLIYGNTVDPRLLFVKPSSSPMSNIGGSESQSEGAGITCRQLTTYQLTRPQVFSCIAMFENRSVNLDPRALEQVMAISTGNSIYVAMPLICDPFNSPGASEVKHVVGNIGRPGISLMIPPIAPKVRCVDESQWTMINHADFDGLLDDAFQKTTLHLSFTRYQLPVKSSHGYQGIDANFVEALVSVFDREEWVADLDVLQALNQPYLLRISAQEIKCRHKQQCHKPKSRLTSIDSWNEFLDQPQNPCVVRSRGNWLGRLATAALNAQQEHETIVLEDGWCVYERT</sequence>
<reference evidence="2 3" key="1">
    <citation type="submission" date="2020-07" db="EMBL/GenBank/DDBJ databases">
        <title>Metarhizium humberi genome.</title>
        <authorList>
            <person name="Lysoe E."/>
        </authorList>
    </citation>
    <scope>NUCLEOTIDE SEQUENCE [LARGE SCALE GENOMIC DNA]</scope>
    <source>
        <strain evidence="2 3">ESALQ1638</strain>
    </source>
</reference>
<evidence type="ECO:0000256" key="1">
    <source>
        <dbReference type="SAM" id="MobiDB-lite"/>
    </source>
</evidence>
<dbReference type="Proteomes" id="UP000764110">
    <property type="component" value="Unassembled WGS sequence"/>
</dbReference>
<feature type="region of interest" description="Disordered" evidence="1">
    <location>
        <begin position="527"/>
        <end position="546"/>
    </location>
</feature>
<evidence type="ECO:0000313" key="3">
    <source>
        <dbReference type="Proteomes" id="UP000764110"/>
    </source>
</evidence>
<name>A0A9P8M3W5_9HYPO</name>
<organism evidence="2 3">
    <name type="scientific">Metarhizium humberi</name>
    <dbReference type="NCBI Taxonomy" id="2596975"/>
    <lineage>
        <taxon>Eukaryota</taxon>
        <taxon>Fungi</taxon>
        <taxon>Dikarya</taxon>
        <taxon>Ascomycota</taxon>
        <taxon>Pezizomycotina</taxon>
        <taxon>Sordariomycetes</taxon>
        <taxon>Hypocreomycetidae</taxon>
        <taxon>Hypocreales</taxon>
        <taxon>Clavicipitaceae</taxon>
        <taxon>Metarhizium</taxon>
    </lineage>
</organism>